<keyword evidence="10" id="KW-1185">Reference proteome</keyword>
<dbReference type="GO" id="GO:0005737">
    <property type="term" value="C:cytoplasm"/>
    <property type="evidence" value="ECO:0007669"/>
    <property type="project" value="UniProtKB-SubCell"/>
</dbReference>
<dbReference type="Gene3D" id="3.40.50.300">
    <property type="entry name" value="P-loop containing nucleotide triphosphate hydrolases"/>
    <property type="match status" value="1"/>
</dbReference>
<dbReference type="GO" id="GO:0005525">
    <property type="term" value="F:GTP binding"/>
    <property type="evidence" value="ECO:0007669"/>
    <property type="project" value="InterPro"/>
</dbReference>
<comment type="caution">
    <text evidence="9">The sequence shown here is derived from an EMBL/GenBank/DDBJ whole genome shotgun (WGS) entry which is preliminary data.</text>
</comment>
<dbReference type="Gene3D" id="1.10.150.300">
    <property type="entry name" value="TGS-like domain"/>
    <property type="match status" value="1"/>
</dbReference>
<dbReference type="GO" id="GO:0005524">
    <property type="term" value="F:ATP binding"/>
    <property type="evidence" value="ECO:0007669"/>
    <property type="project" value="UniProtKB-UniRule"/>
</dbReference>
<reference evidence="10" key="1">
    <citation type="journal article" date="2019" name="Nat. Commun.">
        <title>Expansion of phycobilisome linker gene families in mesophilic red algae.</title>
        <authorList>
            <person name="Lee J."/>
            <person name="Kim D."/>
            <person name="Bhattacharya D."/>
            <person name="Yoon H.S."/>
        </authorList>
    </citation>
    <scope>NUCLEOTIDE SEQUENCE [LARGE SCALE GENOMIC DNA]</scope>
    <source>
        <strain evidence="10">CCMP 1328</strain>
    </source>
</reference>
<dbReference type="PANTHER" id="PTHR23305:SF18">
    <property type="entry name" value="OBG-TYPE G DOMAIN-CONTAINING PROTEIN"/>
    <property type="match status" value="1"/>
</dbReference>
<dbReference type="GO" id="GO:0043023">
    <property type="term" value="F:ribosomal large subunit binding"/>
    <property type="evidence" value="ECO:0007669"/>
    <property type="project" value="UniProtKB-UniRule"/>
</dbReference>
<dbReference type="PROSITE" id="PS51710">
    <property type="entry name" value="G_OBG"/>
    <property type="match status" value="1"/>
</dbReference>
<dbReference type="CDD" id="cd04867">
    <property type="entry name" value="TGS_YchF_OLA1"/>
    <property type="match status" value="1"/>
</dbReference>
<comment type="subunit">
    <text evidence="5">Monomer.</text>
</comment>
<comment type="similarity">
    <text evidence="5">Belongs to the TRAFAC class OBG-HflX-like GTPase superfamily. OBG GTPase family. YchF/OLA1 subfamily.</text>
</comment>
<feature type="domain" description="TGS" evidence="8">
    <location>
        <begin position="321"/>
        <end position="404"/>
    </location>
</feature>
<dbReference type="InterPro" id="IPR006073">
    <property type="entry name" value="GTP-bd"/>
</dbReference>
<evidence type="ECO:0000313" key="10">
    <source>
        <dbReference type="Proteomes" id="UP000324585"/>
    </source>
</evidence>
<comment type="subcellular location">
    <subcellularLocation>
        <location evidence="5">Cytoplasm</location>
    </subcellularLocation>
</comment>
<evidence type="ECO:0000313" key="9">
    <source>
        <dbReference type="EMBL" id="KAA8497288.1"/>
    </source>
</evidence>
<proteinExistence type="inferred from homology"/>
<dbReference type="CDD" id="cd01900">
    <property type="entry name" value="YchF"/>
    <property type="match status" value="1"/>
</dbReference>
<evidence type="ECO:0000256" key="6">
    <source>
        <dbReference type="SAM" id="Coils"/>
    </source>
</evidence>
<dbReference type="Gene3D" id="3.10.20.30">
    <property type="match status" value="1"/>
</dbReference>
<dbReference type="PIRSF" id="PIRSF006641">
    <property type="entry name" value="CHP00092"/>
    <property type="match status" value="1"/>
</dbReference>
<dbReference type="Proteomes" id="UP000324585">
    <property type="component" value="Unassembled WGS sequence"/>
</dbReference>
<dbReference type="GO" id="GO:0046872">
    <property type="term" value="F:metal ion binding"/>
    <property type="evidence" value="ECO:0007669"/>
    <property type="project" value="UniProtKB-KW"/>
</dbReference>
<feature type="domain" description="OBG-type G" evidence="7">
    <location>
        <begin position="42"/>
        <end position="297"/>
    </location>
</feature>
<dbReference type="Pfam" id="PF06071">
    <property type="entry name" value="YchF-GTPase_C"/>
    <property type="match status" value="1"/>
</dbReference>
<sequence>MVCFHHAVPVLRASARNVLAVSSTGAARARRAICGTAIHMKLQTGIVGLPNVGKSTLFNAIVENGNAQAANFPFCTIEPNVGVVAVPDPRLEKLKLINKSVKVTPAVIDFVDIAGLVEGASKGEGLGNKFLQNIRECDAIVHVVRCFEDENVIHVSGSVDPLRDIEVINLELALADYAQVEKRLDKARKGRAKPADYSQDEVNALEKLLKALDEAIPARLVELTEEELEKIKPLGLLTLKPVIFAANVSDSDLAEGNEFVERVRAFATKEGSSVVVVSAQVEAELISLEPEERAEFLEALGVTEANSGLRNLIRAAYELLQLQTYFTSGPTETRAWTIRRGMKAPQAAGVIHSDFERGFIRAETIGCEDLIAAGSEKDAKEKGLLRSEGKDYVVREGDVMLFRFNV</sequence>
<dbReference type="InterPro" id="IPR012675">
    <property type="entry name" value="Beta-grasp_dom_sf"/>
</dbReference>
<evidence type="ECO:0000259" key="8">
    <source>
        <dbReference type="PROSITE" id="PS51880"/>
    </source>
</evidence>
<dbReference type="SUPFAM" id="SSF81271">
    <property type="entry name" value="TGS-like"/>
    <property type="match status" value="1"/>
</dbReference>
<dbReference type="InterPro" id="IPR031167">
    <property type="entry name" value="G_OBG"/>
</dbReference>
<dbReference type="OrthoDB" id="424823at2759"/>
<organism evidence="9 10">
    <name type="scientific">Porphyridium purpureum</name>
    <name type="common">Red alga</name>
    <name type="synonym">Porphyridium cruentum</name>
    <dbReference type="NCBI Taxonomy" id="35688"/>
    <lineage>
        <taxon>Eukaryota</taxon>
        <taxon>Rhodophyta</taxon>
        <taxon>Bangiophyceae</taxon>
        <taxon>Porphyridiales</taxon>
        <taxon>Porphyridiaceae</taxon>
        <taxon>Porphyridium</taxon>
    </lineage>
</organism>
<dbReference type="PRINTS" id="PR00326">
    <property type="entry name" value="GTP1OBG"/>
</dbReference>
<dbReference type="HAMAP" id="MF_00944">
    <property type="entry name" value="YchF_OLA1_ATPase"/>
    <property type="match status" value="1"/>
</dbReference>
<keyword evidence="4 5" id="KW-0067">ATP-binding</keyword>
<dbReference type="PANTHER" id="PTHR23305">
    <property type="entry name" value="OBG GTPASE FAMILY"/>
    <property type="match status" value="1"/>
</dbReference>
<evidence type="ECO:0000256" key="5">
    <source>
        <dbReference type="HAMAP-Rule" id="MF_03167"/>
    </source>
</evidence>
<feature type="binding site" evidence="5">
    <location>
        <begin position="51"/>
        <end position="56"/>
    </location>
    <ligand>
        <name>ATP</name>
        <dbReference type="ChEBI" id="CHEBI:30616"/>
    </ligand>
</feature>
<dbReference type="OMA" id="ARQWTIR"/>
<keyword evidence="2" id="KW-0479">Metal-binding</keyword>
<dbReference type="EMBL" id="VRMN01000002">
    <property type="protein sequence ID" value="KAA8497288.1"/>
    <property type="molecule type" value="Genomic_DNA"/>
</dbReference>
<dbReference type="InterPro" id="IPR004396">
    <property type="entry name" value="ATPase_YchF/OLA1"/>
</dbReference>
<name>A0A5J4Z1T9_PORPP</name>
<evidence type="ECO:0000256" key="1">
    <source>
        <dbReference type="ARBA" id="ARBA00001946"/>
    </source>
</evidence>
<dbReference type="SUPFAM" id="SSF52540">
    <property type="entry name" value="P-loop containing nucleoside triphosphate hydrolases"/>
    <property type="match status" value="1"/>
</dbReference>
<evidence type="ECO:0000259" key="7">
    <source>
        <dbReference type="PROSITE" id="PS51710"/>
    </source>
</evidence>
<dbReference type="FunFam" id="3.10.20.30:FF:000001">
    <property type="entry name" value="Ribosome-binding ATPase YchF"/>
    <property type="match status" value="1"/>
</dbReference>
<dbReference type="InterPro" id="IPR027417">
    <property type="entry name" value="P-loop_NTPase"/>
</dbReference>
<protein>
    <recommendedName>
        <fullName evidence="5">Obg-like ATPase 1</fullName>
    </recommendedName>
</protein>
<dbReference type="InterPro" id="IPR004095">
    <property type="entry name" value="TGS"/>
</dbReference>
<feature type="binding site" evidence="5">
    <location>
        <position position="248"/>
    </location>
    <ligand>
        <name>ATP</name>
        <dbReference type="ChEBI" id="CHEBI:30616"/>
    </ligand>
</feature>
<dbReference type="InterPro" id="IPR013029">
    <property type="entry name" value="YchF_C"/>
</dbReference>
<dbReference type="NCBIfam" id="TIGR00092">
    <property type="entry name" value="redox-regulated ATPase YchF"/>
    <property type="match status" value="1"/>
</dbReference>
<dbReference type="InterPro" id="IPR023192">
    <property type="entry name" value="TGS-like_dom_sf"/>
</dbReference>
<dbReference type="Pfam" id="PF01926">
    <property type="entry name" value="MMR_HSR1"/>
    <property type="match status" value="1"/>
</dbReference>
<keyword evidence="5" id="KW-0378">Hydrolase</keyword>
<feature type="coiled-coil region" evidence="6">
    <location>
        <begin position="170"/>
        <end position="215"/>
    </location>
</feature>
<dbReference type="AlphaFoldDB" id="A0A5J4Z1T9"/>
<dbReference type="GO" id="GO:0016887">
    <property type="term" value="F:ATP hydrolysis activity"/>
    <property type="evidence" value="ECO:0007669"/>
    <property type="project" value="UniProtKB-UniRule"/>
</dbReference>
<evidence type="ECO:0000256" key="4">
    <source>
        <dbReference type="ARBA" id="ARBA00022840"/>
    </source>
</evidence>
<dbReference type="FunFam" id="1.10.150.300:FF:000001">
    <property type="entry name" value="Ribosome-binding ATPase YchF"/>
    <property type="match status" value="1"/>
</dbReference>
<dbReference type="InterPro" id="IPR041706">
    <property type="entry name" value="YchF_N"/>
</dbReference>
<evidence type="ECO:0000256" key="3">
    <source>
        <dbReference type="ARBA" id="ARBA00022741"/>
    </source>
</evidence>
<accession>A0A5J4Z1T9</accession>
<keyword evidence="5" id="KW-0963">Cytoplasm</keyword>
<dbReference type="InterPro" id="IPR012676">
    <property type="entry name" value="TGS-like"/>
</dbReference>
<dbReference type="PROSITE" id="PS51880">
    <property type="entry name" value="TGS"/>
    <property type="match status" value="1"/>
</dbReference>
<gene>
    <name evidence="9" type="ORF">FVE85_1017</name>
</gene>
<comment type="function">
    <text evidence="5">Hydrolyzes ATP, and can also hydrolyze GTP with lower efficiency. Has lower affinity for GTP.</text>
</comment>
<comment type="cofactor">
    <cofactor evidence="1">
        <name>Mg(2+)</name>
        <dbReference type="ChEBI" id="CHEBI:18420"/>
    </cofactor>
</comment>
<keyword evidence="3 5" id="KW-0547">Nucleotide-binding</keyword>
<keyword evidence="6" id="KW-0175">Coiled coil</keyword>
<evidence type="ECO:0000256" key="2">
    <source>
        <dbReference type="ARBA" id="ARBA00022723"/>
    </source>
</evidence>